<comment type="caution">
    <text evidence="2">The sequence shown here is derived from an EMBL/GenBank/DDBJ whole genome shotgun (WGS) entry which is preliminary data.</text>
</comment>
<dbReference type="EMBL" id="AVOT02049048">
    <property type="protein sequence ID" value="MBW0544232.1"/>
    <property type="molecule type" value="Genomic_DNA"/>
</dbReference>
<dbReference type="Proteomes" id="UP000765509">
    <property type="component" value="Unassembled WGS sequence"/>
</dbReference>
<feature type="region of interest" description="Disordered" evidence="1">
    <location>
        <begin position="1"/>
        <end position="22"/>
    </location>
</feature>
<keyword evidence="3" id="KW-1185">Reference proteome</keyword>
<evidence type="ECO:0000256" key="1">
    <source>
        <dbReference type="SAM" id="MobiDB-lite"/>
    </source>
</evidence>
<gene>
    <name evidence="2" type="ORF">O181_083947</name>
</gene>
<organism evidence="2 3">
    <name type="scientific">Austropuccinia psidii MF-1</name>
    <dbReference type="NCBI Taxonomy" id="1389203"/>
    <lineage>
        <taxon>Eukaryota</taxon>
        <taxon>Fungi</taxon>
        <taxon>Dikarya</taxon>
        <taxon>Basidiomycota</taxon>
        <taxon>Pucciniomycotina</taxon>
        <taxon>Pucciniomycetes</taxon>
        <taxon>Pucciniales</taxon>
        <taxon>Sphaerophragmiaceae</taxon>
        <taxon>Austropuccinia</taxon>
    </lineage>
</organism>
<dbReference type="AlphaFoldDB" id="A0A9Q3FVC5"/>
<accession>A0A9Q3FVC5</accession>
<reference evidence="2" key="1">
    <citation type="submission" date="2021-03" db="EMBL/GenBank/DDBJ databases">
        <title>Draft genome sequence of rust myrtle Austropuccinia psidii MF-1, a brazilian biotype.</title>
        <authorList>
            <person name="Quecine M.C."/>
            <person name="Pachon D.M.R."/>
            <person name="Bonatelli M.L."/>
            <person name="Correr F.H."/>
            <person name="Franceschini L.M."/>
            <person name="Leite T.F."/>
            <person name="Margarido G.R.A."/>
            <person name="Almeida C.A."/>
            <person name="Ferrarezi J.A."/>
            <person name="Labate C.A."/>
        </authorList>
    </citation>
    <scope>NUCLEOTIDE SEQUENCE</scope>
    <source>
        <strain evidence="2">MF-1</strain>
    </source>
</reference>
<protein>
    <recommendedName>
        <fullName evidence="4">Retropepsins domain-containing protein</fullName>
    </recommendedName>
</protein>
<evidence type="ECO:0000313" key="2">
    <source>
        <dbReference type="EMBL" id="MBW0544232.1"/>
    </source>
</evidence>
<evidence type="ECO:0008006" key="4">
    <source>
        <dbReference type="Google" id="ProtNLM"/>
    </source>
</evidence>
<feature type="compositionally biased region" description="Basic and acidic residues" evidence="1">
    <location>
        <begin position="43"/>
        <end position="68"/>
    </location>
</feature>
<sequence length="261" mass="29692">MKEKTREPFNPNKPNINEQRKCHKCGGIGQFDNNFLNKEKINENLEREDHNDKEVEFESEKATEKSENSESDEINIINAQMNNVDLTYEVLDLNSNLPQVGTSETSLTKIQDAKLHRSKPVEGMGYTAGKSSICIVMVESPEAKLNLDTGTYCTCVGKSYLQTIKSDWEEKHITIQGVEFSNVSEGMKPLGIIDLKLIFTHPSQCIRVKVEFVLMHNCTLNHLILGNDYFSICVIHISNQKDRYFTIRANKGQRFGSLNNK</sequence>
<feature type="region of interest" description="Disordered" evidence="1">
    <location>
        <begin position="43"/>
        <end position="72"/>
    </location>
</feature>
<evidence type="ECO:0000313" key="3">
    <source>
        <dbReference type="Proteomes" id="UP000765509"/>
    </source>
</evidence>
<name>A0A9Q3FVC5_9BASI</name>
<proteinExistence type="predicted"/>